<dbReference type="Pfam" id="PF13378">
    <property type="entry name" value="MR_MLE_C"/>
    <property type="match status" value="1"/>
</dbReference>
<dbReference type="SUPFAM" id="SSF51604">
    <property type="entry name" value="Enolase C-terminal domain-like"/>
    <property type="match status" value="1"/>
</dbReference>
<gene>
    <name evidence="5" type="ORF">AVDCRST_MAG08-4601</name>
</gene>
<evidence type="ECO:0000256" key="2">
    <source>
        <dbReference type="ARBA" id="ARBA00005183"/>
    </source>
</evidence>
<evidence type="ECO:0000256" key="3">
    <source>
        <dbReference type="ARBA" id="ARBA00011973"/>
    </source>
</evidence>
<accession>A0A6J4JYF2</accession>
<proteinExistence type="predicted"/>
<dbReference type="PANTHER" id="PTHR48080:SF4">
    <property type="entry name" value="GLUCARATE DEHYDRATASE"/>
    <property type="match status" value="1"/>
</dbReference>
<dbReference type="EMBL" id="CADCTG010000374">
    <property type="protein sequence ID" value="CAA9290948.1"/>
    <property type="molecule type" value="Genomic_DNA"/>
</dbReference>
<sequence length="460" mass="47540">MDRGQPEEEGSAERGAARPDLVAVLLDPATKRASVDAGLPPDELRAIAALARAAGVALGGLPDTEADATTPTDGALRVASVRVHRIVLPLRHLYVSAMYLTDRQPRSLVEMRLRGGAVGWGECPDAAHHVLPKAARAFLGADLARGVAGPRRAFARIGFDNRDGRNGWAAVAAVEMAAFDALARARDLPLAALLGGAPRPLPVACPLPAAALPHGATRADLAPHTADRGNAARVADLALELAGQSGVNAFKYKSAGVDPGWDVACMTALRRALPEARLRFDPNAAYDTATACDLGARLQPLGLEFLEDPCDGIEGLARVAAALPGARIATNMAVIEPPHLLAAYRRGLRCVVLGDPFLWGGLDGMREMAGAARLLGLTPAVHSFYESAVATAAAAHLAAALDLDRPHPVDCGVPGLAADVADGVAVRGGMLRVPEGPGLALSPDPARLGAAEPLVLQADR</sequence>
<reference evidence="5" key="1">
    <citation type="submission" date="2020-02" db="EMBL/GenBank/DDBJ databases">
        <authorList>
            <person name="Meier V. D."/>
        </authorList>
    </citation>
    <scope>NUCLEOTIDE SEQUENCE</scope>
    <source>
        <strain evidence="5">AVDCRST_MAG08</strain>
    </source>
</reference>
<dbReference type="InterPro" id="IPR013342">
    <property type="entry name" value="Mandelate_racemase_C"/>
</dbReference>
<dbReference type="Gene3D" id="3.20.20.120">
    <property type="entry name" value="Enolase-like C-terminal domain"/>
    <property type="match status" value="1"/>
</dbReference>
<dbReference type="GO" id="GO:0009063">
    <property type="term" value="P:amino acid catabolic process"/>
    <property type="evidence" value="ECO:0007669"/>
    <property type="project" value="InterPro"/>
</dbReference>
<protein>
    <recommendedName>
        <fullName evidence="3">glucarate dehydratase</fullName>
        <ecNumber evidence="3">4.2.1.40</ecNumber>
    </recommendedName>
</protein>
<dbReference type="Pfam" id="PF02746">
    <property type="entry name" value="MR_MLE_N"/>
    <property type="match status" value="1"/>
</dbReference>
<dbReference type="EC" id="4.2.1.40" evidence="3"/>
<dbReference type="InterPro" id="IPR029017">
    <property type="entry name" value="Enolase-like_N"/>
</dbReference>
<organism evidence="5">
    <name type="scientific">uncultured Acetobacteraceae bacterium</name>
    <dbReference type="NCBI Taxonomy" id="169975"/>
    <lineage>
        <taxon>Bacteria</taxon>
        <taxon>Pseudomonadati</taxon>
        <taxon>Pseudomonadota</taxon>
        <taxon>Alphaproteobacteria</taxon>
        <taxon>Acetobacterales</taxon>
        <taxon>Acetobacteraceae</taxon>
        <taxon>environmental samples</taxon>
    </lineage>
</organism>
<dbReference type="InterPro" id="IPR029065">
    <property type="entry name" value="Enolase_C-like"/>
</dbReference>
<evidence type="ECO:0000259" key="4">
    <source>
        <dbReference type="SMART" id="SM00922"/>
    </source>
</evidence>
<dbReference type="InterPro" id="IPR036849">
    <property type="entry name" value="Enolase-like_C_sf"/>
</dbReference>
<dbReference type="SUPFAM" id="SSF54826">
    <property type="entry name" value="Enolase N-terminal domain-like"/>
    <property type="match status" value="1"/>
</dbReference>
<comment type="catalytic activity">
    <reaction evidence="1">
        <text>D-glucarate = 5-dehydro-4-deoxy-D-glucarate + H2O</text>
        <dbReference type="Rhea" id="RHEA:14573"/>
        <dbReference type="ChEBI" id="CHEBI:15377"/>
        <dbReference type="ChEBI" id="CHEBI:30612"/>
        <dbReference type="ChEBI" id="CHEBI:42819"/>
        <dbReference type="EC" id="4.2.1.40"/>
    </reaction>
</comment>
<dbReference type="InterPro" id="IPR034593">
    <property type="entry name" value="DgoD-like"/>
</dbReference>
<dbReference type="InterPro" id="IPR013341">
    <property type="entry name" value="Mandelate_racemase_N_dom"/>
</dbReference>
<evidence type="ECO:0000313" key="5">
    <source>
        <dbReference type="EMBL" id="CAA9290948.1"/>
    </source>
</evidence>
<dbReference type="GO" id="GO:0008872">
    <property type="term" value="F:glucarate dehydratase activity"/>
    <property type="evidence" value="ECO:0007669"/>
    <property type="project" value="UniProtKB-EC"/>
</dbReference>
<dbReference type="PROSITE" id="PS00908">
    <property type="entry name" value="MR_MLE_1"/>
    <property type="match status" value="1"/>
</dbReference>
<dbReference type="GO" id="GO:0000287">
    <property type="term" value="F:magnesium ion binding"/>
    <property type="evidence" value="ECO:0007669"/>
    <property type="project" value="UniProtKB-ARBA"/>
</dbReference>
<dbReference type="InterPro" id="IPR018110">
    <property type="entry name" value="Mandel_Rmase/mucon_lact_enz_CS"/>
</dbReference>
<dbReference type="AlphaFoldDB" id="A0A6J4JYF2"/>
<comment type="pathway">
    <text evidence="2">Carbohydrate acid metabolism; D-glucarate degradation; 2,5-dioxopentanoate from D-glucarate: step 1/2.</text>
</comment>
<feature type="domain" description="Mandelate racemase/muconate lactonizing enzyme C-terminal" evidence="4">
    <location>
        <begin position="231"/>
        <end position="326"/>
    </location>
</feature>
<dbReference type="PANTHER" id="PTHR48080">
    <property type="entry name" value="D-GALACTONATE DEHYDRATASE-RELATED"/>
    <property type="match status" value="1"/>
</dbReference>
<dbReference type="PROSITE" id="PS00909">
    <property type="entry name" value="MR_MLE_2"/>
    <property type="match status" value="1"/>
</dbReference>
<dbReference type="Gene3D" id="3.30.390.10">
    <property type="entry name" value="Enolase-like, N-terminal domain"/>
    <property type="match status" value="1"/>
</dbReference>
<evidence type="ECO:0000256" key="1">
    <source>
        <dbReference type="ARBA" id="ARBA00001426"/>
    </source>
</evidence>
<name>A0A6J4JYF2_9PROT</name>
<dbReference type="SMART" id="SM00922">
    <property type="entry name" value="MR_MLE"/>
    <property type="match status" value="1"/>
</dbReference>
<dbReference type="SFLD" id="SFLDS00001">
    <property type="entry name" value="Enolase"/>
    <property type="match status" value="1"/>
</dbReference>